<keyword evidence="3" id="KW-0560">Oxidoreductase</keyword>
<dbReference type="SUPFAM" id="SSF51735">
    <property type="entry name" value="NAD(P)-binding Rossmann-fold domains"/>
    <property type="match status" value="1"/>
</dbReference>
<dbReference type="PANTHER" id="PTHR43708:SF8">
    <property type="entry name" value="OXIDOREDUCTASE"/>
    <property type="match status" value="1"/>
</dbReference>
<protein>
    <submittedName>
        <fullName evidence="3">Myo-inositol 2-dehydrogenase</fullName>
        <ecNumber evidence="3">1.1.1.18</ecNumber>
    </submittedName>
</protein>
<evidence type="ECO:0000259" key="1">
    <source>
        <dbReference type="Pfam" id="PF01408"/>
    </source>
</evidence>
<dbReference type="Pfam" id="PF01408">
    <property type="entry name" value="GFO_IDH_MocA"/>
    <property type="match status" value="1"/>
</dbReference>
<feature type="domain" description="GFO/IDH/MocA-like oxidoreductase" evidence="2">
    <location>
        <begin position="142"/>
        <end position="267"/>
    </location>
</feature>
<dbReference type="InterPro" id="IPR055170">
    <property type="entry name" value="GFO_IDH_MocA-like_dom"/>
</dbReference>
<dbReference type="GO" id="GO:0000166">
    <property type="term" value="F:nucleotide binding"/>
    <property type="evidence" value="ECO:0007669"/>
    <property type="project" value="InterPro"/>
</dbReference>
<dbReference type="Gene3D" id="3.30.360.10">
    <property type="entry name" value="Dihydrodipicolinate Reductase, domain 2"/>
    <property type="match status" value="1"/>
</dbReference>
<dbReference type="SUPFAM" id="SSF55347">
    <property type="entry name" value="Glyceraldehyde-3-phosphate dehydrogenase-like, C-terminal domain"/>
    <property type="match status" value="1"/>
</dbReference>
<sequence length="379" mass="41655">MSSATPRPIRLGIIGTGLAVEQLHWPALRQMPDRFTVAAFANHTRPKAEGFAGYSGASMDDYHQDYRELLRRDDVETVLISLPIPLNYGVTREALEAGKDVICEKPPGANLAEGQAYLALADEFPDRTVLVAENFFYRDDLRLARSLLDEEVIGRLHLMSWRNVSRLVPQLGKFSSTPWRHEAQYQGGPHLDAGVHHTAQIRLLCGDVQRVHGEIQDANGTHGGPSDLTLTLRFASGAIGGYTASYPELAIPPEPNEMRLYGERGVLVVANRRVAVHRPDQPTEEHRLEEGDGGYYNEFLNYYDAVVHGEPLVGTIAQSYHNMLIIARGLESAERGEALTLDDAPGGLAATSVPLWRPRGASGLLDGLPGRIVTETREG</sequence>
<dbReference type="InterPro" id="IPR000683">
    <property type="entry name" value="Gfo/Idh/MocA-like_OxRdtase_N"/>
</dbReference>
<reference evidence="3" key="1">
    <citation type="submission" date="2020-02" db="EMBL/GenBank/DDBJ databases">
        <authorList>
            <person name="Meier V. D."/>
        </authorList>
    </citation>
    <scope>NUCLEOTIDE SEQUENCE</scope>
    <source>
        <strain evidence="3">AVDCRST_MAG18</strain>
    </source>
</reference>
<evidence type="ECO:0000259" key="2">
    <source>
        <dbReference type="Pfam" id="PF22725"/>
    </source>
</evidence>
<dbReference type="Gene3D" id="3.40.50.720">
    <property type="entry name" value="NAD(P)-binding Rossmann-like Domain"/>
    <property type="match status" value="1"/>
</dbReference>
<proteinExistence type="predicted"/>
<gene>
    <name evidence="3" type="ORF">AVDCRST_MAG18-1246</name>
</gene>
<dbReference type="GO" id="GO:0050112">
    <property type="term" value="F:inositol 2-dehydrogenase (NAD+) activity"/>
    <property type="evidence" value="ECO:0007669"/>
    <property type="project" value="UniProtKB-EC"/>
</dbReference>
<dbReference type="InterPro" id="IPR036291">
    <property type="entry name" value="NAD(P)-bd_dom_sf"/>
</dbReference>
<dbReference type="Pfam" id="PF22725">
    <property type="entry name" value="GFO_IDH_MocA_C3"/>
    <property type="match status" value="1"/>
</dbReference>
<organism evidence="3">
    <name type="scientific">uncultured Thermomicrobiales bacterium</name>
    <dbReference type="NCBI Taxonomy" id="1645740"/>
    <lineage>
        <taxon>Bacteria</taxon>
        <taxon>Pseudomonadati</taxon>
        <taxon>Thermomicrobiota</taxon>
        <taxon>Thermomicrobia</taxon>
        <taxon>Thermomicrobiales</taxon>
        <taxon>environmental samples</taxon>
    </lineage>
</organism>
<dbReference type="AlphaFoldDB" id="A0A6J4UYJ0"/>
<dbReference type="InterPro" id="IPR051317">
    <property type="entry name" value="Gfo/Idh/MocA_oxidoreduct"/>
</dbReference>
<dbReference type="PANTHER" id="PTHR43708">
    <property type="entry name" value="CONSERVED EXPRESSED OXIDOREDUCTASE (EUROFUNG)"/>
    <property type="match status" value="1"/>
</dbReference>
<evidence type="ECO:0000313" key="3">
    <source>
        <dbReference type="EMBL" id="CAA9562964.1"/>
    </source>
</evidence>
<feature type="domain" description="Gfo/Idh/MocA-like oxidoreductase N-terminal" evidence="1">
    <location>
        <begin position="9"/>
        <end position="123"/>
    </location>
</feature>
<name>A0A6J4UYJ0_9BACT</name>
<dbReference type="EC" id="1.1.1.18" evidence="3"/>
<accession>A0A6J4UYJ0</accession>
<dbReference type="EMBL" id="CADCWN010000096">
    <property type="protein sequence ID" value="CAA9562964.1"/>
    <property type="molecule type" value="Genomic_DNA"/>
</dbReference>